<accession>A0A383AH81</accession>
<dbReference type="AlphaFoldDB" id="A0A383AH81"/>
<name>A0A383AH81_9ZZZZ</name>
<proteinExistence type="predicted"/>
<dbReference type="Pfam" id="PF09969">
    <property type="entry name" value="DUF2203"/>
    <property type="match status" value="1"/>
</dbReference>
<dbReference type="EMBL" id="UINC01192067">
    <property type="protein sequence ID" value="SVE07014.1"/>
    <property type="molecule type" value="Genomic_DNA"/>
</dbReference>
<evidence type="ECO:0008006" key="2">
    <source>
        <dbReference type="Google" id="ProtNLM"/>
    </source>
</evidence>
<dbReference type="InterPro" id="IPR018699">
    <property type="entry name" value="DUF2203"/>
</dbReference>
<gene>
    <name evidence="1" type="ORF">METZ01_LOCUS459868</name>
</gene>
<reference evidence="1" key="1">
    <citation type="submission" date="2018-05" db="EMBL/GenBank/DDBJ databases">
        <authorList>
            <person name="Lanie J.A."/>
            <person name="Ng W.-L."/>
            <person name="Kazmierczak K.M."/>
            <person name="Andrzejewski T.M."/>
            <person name="Davidsen T.M."/>
            <person name="Wayne K.J."/>
            <person name="Tettelin H."/>
            <person name="Glass J.I."/>
            <person name="Rusch D."/>
            <person name="Podicherti R."/>
            <person name="Tsui H.-C.T."/>
            <person name="Winkler M.E."/>
        </authorList>
    </citation>
    <scope>NUCLEOTIDE SEQUENCE</scope>
</reference>
<dbReference type="PIRSF" id="PIRSF016498">
    <property type="entry name" value="UCP016498"/>
    <property type="match status" value="1"/>
</dbReference>
<evidence type="ECO:0000313" key="1">
    <source>
        <dbReference type="EMBL" id="SVE07014.1"/>
    </source>
</evidence>
<sequence length="127" mass="14636">MPTENKYFTVEEANALIPQLLVDIPRLQGLMKNLTQKYPDVKKAREKAQFNGGSLQGADYINCVFKFNFLSDELESKGCILKGIKYGLVDFLSLRGGKEIYLCWKIPEQRIEYWHDLQSGFAGRQRI</sequence>
<protein>
    <recommendedName>
        <fullName evidence="2">DUF2203 domain-containing protein</fullName>
    </recommendedName>
</protein>
<organism evidence="1">
    <name type="scientific">marine metagenome</name>
    <dbReference type="NCBI Taxonomy" id="408172"/>
    <lineage>
        <taxon>unclassified sequences</taxon>
        <taxon>metagenomes</taxon>
        <taxon>ecological metagenomes</taxon>
    </lineage>
</organism>